<dbReference type="Pfam" id="PF22725">
    <property type="entry name" value="GFO_IDH_MocA_C3"/>
    <property type="match status" value="1"/>
</dbReference>
<dbReference type="SUPFAM" id="SSF55347">
    <property type="entry name" value="Glyceraldehyde-3-phosphate dehydrogenase-like, C-terminal domain"/>
    <property type="match status" value="1"/>
</dbReference>
<dbReference type="InterPro" id="IPR036291">
    <property type="entry name" value="NAD(P)-bd_dom_sf"/>
</dbReference>
<dbReference type="InterPro" id="IPR050463">
    <property type="entry name" value="Gfo/Idh/MocA_oxidrdct_glycsds"/>
</dbReference>
<dbReference type="Proteomes" id="UP000238348">
    <property type="component" value="Chromosome"/>
</dbReference>
<dbReference type="PANTHER" id="PTHR43818:SF11">
    <property type="entry name" value="BCDNA.GH03377"/>
    <property type="match status" value="1"/>
</dbReference>
<evidence type="ECO:0000259" key="2">
    <source>
        <dbReference type="Pfam" id="PF01408"/>
    </source>
</evidence>
<evidence type="ECO:0000313" key="4">
    <source>
        <dbReference type="EMBL" id="AUX46312.1"/>
    </source>
</evidence>
<dbReference type="GO" id="GO:0016491">
    <property type="term" value="F:oxidoreductase activity"/>
    <property type="evidence" value="ECO:0007669"/>
    <property type="project" value="UniProtKB-KW"/>
</dbReference>
<dbReference type="InterPro" id="IPR055170">
    <property type="entry name" value="GFO_IDH_MocA-like_dom"/>
</dbReference>
<evidence type="ECO:0000256" key="1">
    <source>
        <dbReference type="ARBA" id="ARBA00023002"/>
    </source>
</evidence>
<keyword evidence="1" id="KW-0560">Oxidoreductase</keyword>
<evidence type="ECO:0000313" key="5">
    <source>
        <dbReference type="Proteomes" id="UP000238348"/>
    </source>
</evidence>
<dbReference type="SUPFAM" id="SSF51735">
    <property type="entry name" value="NAD(P)-binding Rossmann-fold domains"/>
    <property type="match status" value="1"/>
</dbReference>
<reference evidence="4 5" key="1">
    <citation type="submission" date="2015-09" db="EMBL/GenBank/DDBJ databases">
        <title>Sorangium comparison.</title>
        <authorList>
            <person name="Zaburannyi N."/>
            <person name="Bunk B."/>
            <person name="Overmann J."/>
            <person name="Mueller R."/>
        </authorList>
    </citation>
    <scope>NUCLEOTIDE SEQUENCE [LARGE SCALE GENOMIC DNA]</scope>
    <source>
        <strain evidence="4 5">So ce26</strain>
    </source>
</reference>
<dbReference type="EMBL" id="CP012673">
    <property type="protein sequence ID" value="AUX46312.1"/>
    <property type="molecule type" value="Genomic_DNA"/>
</dbReference>
<dbReference type="GO" id="GO:0000166">
    <property type="term" value="F:nucleotide binding"/>
    <property type="evidence" value="ECO:0007669"/>
    <property type="project" value="InterPro"/>
</dbReference>
<dbReference type="Pfam" id="PF01408">
    <property type="entry name" value="GFO_IDH_MocA"/>
    <property type="match status" value="1"/>
</dbReference>
<dbReference type="RefSeq" id="WP_104984530.1">
    <property type="nucleotide sequence ID" value="NZ_CP012673.1"/>
</dbReference>
<evidence type="ECO:0000259" key="3">
    <source>
        <dbReference type="Pfam" id="PF22725"/>
    </source>
</evidence>
<dbReference type="Gene3D" id="3.30.360.10">
    <property type="entry name" value="Dihydrodipicolinate Reductase, domain 2"/>
    <property type="match status" value="1"/>
</dbReference>
<dbReference type="InterPro" id="IPR000683">
    <property type="entry name" value="Gfo/Idh/MocA-like_OxRdtase_N"/>
</dbReference>
<gene>
    <name evidence="4" type="ORF">SOCE26_078170</name>
</gene>
<dbReference type="OrthoDB" id="9782091at2"/>
<dbReference type="PANTHER" id="PTHR43818">
    <property type="entry name" value="BCDNA.GH03377"/>
    <property type="match status" value="1"/>
</dbReference>
<protein>
    <submittedName>
        <fullName evidence="4">4,5-dihydroxyphthalate dehydrogenase</fullName>
    </submittedName>
</protein>
<proteinExistence type="predicted"/>
<feature type="domain" description="GFO/IDH/MocA-like oxidoreductase" evidence="3">
    <location>
        <begin position="133"/>
        <end position="256"/>
    </location>
</feature>
<name>A0A2L0F430_SORCE</name>
<feature type="domain" description="Gfo/Idh/MocA-like oxidoreductase N-terminal" evidence="2">
    <location>
        <begin position="7"/>
        <end position="120"/>
    </location>
</feature>
<accession>A0A2L0F430</accession>
<dbReference type="AlphaFoldDB" id="A0A2L0F430"/>
<organism evidence="4 5">
    <name type="scientific">Sorangium cellulosum</name>
    <name type="common">Polyangium cellulosum</name>
    <dbReference type="NCBI Taxonomy" id="56"/>
    <lineage>
        <taxon>Bacteria</taxon>
        <taxon>Pseudomonadati</taxon>
        <taxon>Myxococcota</taxon>
        <taxon>Polyangia</taxon>
        <taxon>Polyangiales</taxon>
        <taxon>Polyangiaceae</taxon>
        <taxon>Sorangium</taxon>
    </lineage>
</organism>
<dbReference type="Gene3D" id="3.40.50.720">
    <property type="entry name" value="NAD(P)-binding Rossmann-like Domain"/>
    <property type="match status" value="1"/>
</dbReference>
<sequence length="341" mass="37545">MMKKYGVGILGAGWVAGEYLKAFHDHPLTEVVGMASRTPGKAARLMRERGVEGREYGSLDELFNDDRVAIVVSATHADVRAEHCERAARTGRHLVIEKPAGLSHAETDRIREAVARAGVKSVTSFVLRWNPQFVTVRQMIQDGVLGDLVYAEGDYWHPLKKIYTGYPSYVSAEIGRSAFITAGCHAVDIVRYLGGEIVEVAAFSTKPRLNPDYQYDPNVVAMVRFANGAVGKLSTVLDADTPYIFNCRLFGTGGTLQNNAVYSSKRYPGARGYWSFPTIQPDSADVTHHPFVDQIAHFVECIEGNVESHASIHDAWRSMAVCYAIDESLAKGGHPVRVRSD</sequence>